<dbReference type="GO" id="GO:0005876">
    <property type="term" value="C:spindle microtubule"/>
    <property type="evidence" value="ECO:0007669"/>
    <property type="project" value="TreeGrafter"/>
</dbReference>
<dbReference type="GO" id="GO:0051301">
    <property type="term" value="P:cell division"/>
    <property type="evidence" value="ECO:0007669"/>
    <property type="project" value="InterPro"/>
</dbReference>
<dbReference type="Gene3D" id="1.10.10.1890">
    <property type="entry name" value="Ska1 microtubule binding domain-like"/>
    <property type="match status" value="1"/>
</dbReference>
<dbReference type="FunFam" id="1.10.10.1890:FF:000002">
    <property type="entry name" value="Spindle and kinetochore-associated protein 1"/>
    <property type="match status" value="1"/>
</dbReference>
<dbReference type="EMBL" id="BTGU01000019">
    <property type="protein sequence ID" value="GMN44692.1"/>
    <property type="molecule type" value="Genomic_DNA"/>
</dbReference>
<evidence type="ECO:0000256" key="4">
    <source>
        <dbReference type="ARBA" id="ARBA00075755"/>
    </source>
</evidence>
<evidence type="ECO:0000256" key="3">
    <source>
        <dbReference type="ARBA" id="ARBA00068507"/>
    </source>
</evidence>
<evidence type="ECO:0000313" key="6">
    <source>
        <dbReference type="Proteomes" id="UP001187192"/>
    </source>
</evidence>
<dbReference type="InterPro" id="IPR036412">
    <property type="entry name" value="HAD-like_sf"/>
</dbReference>
<dbReference type="Pfam" id="PF07160">
    <property type="entry name" value="SKA1"/>
    <property type="match status" value="2"/>
</dbReference>
<dbReference type="Gramene" id="FCD_00031473-RA">
    <property type="protein sequence ID" value="FCD_00031473-RA:cds"/>
    <property type="gene ID" value="FCD_00031473"/>
</dbReference>
<dbReference type="GO" id="GO:0072686">
    <property type="term" value="C:mitotic spindle"/>
    <property type="evidence" value="ECO:0007669"/>
    <property type="project" value="TreeGrafter"/>
</dbReference>
<protein>
    <recommendedName>
        <fullName evidence="3">SKA complex subunit 1 homolog</fullName>
    </recommendedName>
    <alternativeName>
        <fullName evidence="4">Spindle and kinetochore-associated protein 1 homolog</fullName>
    </alternativeName>
</protein>
<evidence type="ECO:0000313" key="5">
    <source>
        <dbReference type="EMBL" id="GMN44692.1"/>
    </source>
</evidence>
<comment type="similarity">
    <text evidence="1">Belongs to the SKA1 family.</text>
</comment>
<keyword evidence="2" id="KW-0175">Coiled coil</keyword>
<dbReference type="PANTHER" id="PTHR28573:SF1">
    <property type="entry name" value="SPINDLE AND KINETOCHORE-ASSOCIATED PROTEIN 1"/>
    <property type="match status" value="1"/>
</dbReference>
<accession>A0AA88A547</accession>
<organism evidence="5 6">
    <name type="scientific">Ficus carica</name>
    <name type="common">Common fig</name>
    <dbReference type="NCBI Taxonomy" id="3494"/>
    <lineage>
        <taxon>Eukaryota</taxon>
        <taxon>Viridiplantae</taxon>
        <taxon>Streptophyta</taxon>
        <taxon>Embryophyta</taxon>
        <taxon>Tracheophyta</taxon>
        <taxon>Spermatophyta</taxon>
        <taxon>Magnoliopsida</taxon>
        <taxon>eudicotyledons</taxon>
        <taxon>Gunneridae</taxon>
        <taxon>Pentapetalae</taxon>
        <taxon>rosids</taxon>
        <taxon>fabids</taxon>
        <taxon>Rosales</taxon>
        <taxon>Moraceae</taxon>
        <taxon>Ficeae</taxon>
        <taxon>Ficus</taxon>
    </lineage>
</organism>
<comment type="caution">
    <text evidence="5">The sequence shown here is derived from an EMBL/GenBank/DDBJ whole genome shotgun (WGS) entry which is preliminary data.</text>
</comment>
<dbReference type="GO" id="GO:0031110">
    <property type="term" value="P:regulation of microtubule polymerization or depolymerization"/>
    <property type="evidence" value="ECO:0007669"/>
    <property type="project" value="TreeGrafter"/>
</dbReference>
<dbReference type="Proteomes" id="UP001187192">
    <property type="component" value="Unassembled WGS sequence"/>
</dbReference>
<keyword evidence="6" id="KW-1185">Reference proteome</keyword>
<dbReference type="PANTHER" id="PTHR28573">
    <property type="entry name" value="SPINDLE AND KINETOCHORE-ASSOCIATED PROTEIN 1"/>
    <property type="match status" value="1"/>
</dbReference>
<sequence length="352" mass="38949">MDANKAGASLDSLMSAFNSRIAELQELVIARNMYPASSVADLSAVDAELTAMELQVQGIKDRVREETLAIPKTKIAEPVMQLYTETTDGSFIEKKESAIVWHHRDADPSFGSCQAKEMLDHLESVLANEPVAKLIDAALKQQKKLQSMSIYVPSHIPERLSTLNLDSGKCLQPETTNKDACFKSLKLEEEPAAPPKEKKGRSPPPLWFITDVELDSVSSYMKGRLTLEKINAAINDMAAYAEANAQLIAAPKKKLAENLWEKALELRDIAMTEAVKGKHFFIESDIKGPALKLDNTGKAILTPWNYGRGRWVQFGVGGWVFRRHPRKLPEVAEDMKFDNDSGAAAHSRGFGL</sequence>
<proteinExistence type="inferred from homology"/>
<dbReference type="AlphaFoldDB" id="A0AA88A547"/>
<reference evidence="5" key="1">
    <citation type="submission" date="2023-07" db="EMBL/GenBank/DDBJ databases">
        <title>draft genome sequence of fig (Ficus carica).</title>
        <authorList>
            <person name="Takahashi T."/>
            <person name="Nishimura K."/>
        </authorList>
    </citation>
    <scope>NUCLEOTIDE SEQUENCE</scope>
</reference>
<name>A0AA88A547_FICCA</name>
<dbReference type="SUPFAM" id="SSF56784">
    <property type="entry name" value="HAD-like"/>
    <property type="match status" value="1"/>
</dbReference>
<dbReference type="GO" id="GO:0007059">
    <property type="term" value="P:chromosome segregation"/>
    <property type="evidence" value="ECO:0007669"/>
    <property type="project" value="InterPro"/>
</dbReference>
<gene>
    <name evidence="5" type="ORF">TIFTF001_013890</name>
</gene>
<dbReference type="InterPro" id="IPR042031">
    <property type="entry name" value="SKA1_MBD_sf"/>
</dbReference>
<dbReference type="GO" id="GO:0008017">
    <property type="term" value="F:microtubule binding"/>
    <property type="evidence" value="ECO:0007669"/>
    <property type="project" value="InterPro"/>
</dbReference>
<evidence type="ECO:0000256" key="2">
    <source>
        <dbReference type="ARBA" id="ARBA00023054"/>
    </source>
</evidence>
<dbReference type="GO" id="GO:0000940">
    <property type="term" value="C:outer kinetochore"/>
    <property type="evidence" value="ECO:0007669"/>
    <property type="project" value="TreeGrafter"/>
</dbReference>
<dbReference type="GO" id="GO:0000278">
    <property type="term" value="P:mitotic cell cycle"/>
    <property type="evidence" value="ECO:0007669"/>
    <property type="project" value="TreeGrafter"/>
</dbReference>
<dbReference type="GO" id="GO:0005992">
    <property type="term" value="P:trehalose biosynthetic process"/>
    <property type="evidence" value="ECO:0007669"/>
    <property type="project" value="InterPro"/>
</dbReference>
<dbReference type="InterPro" id="IPR009829">
    <property type="entry name" value="SKA1"/>
</dbReference>
<evidence type="ECO:0000256" key="1">
    <source>
        <dbReference type="ARBA" id="ARBA00006836"/>
    </source>
</evidence>